<name>A0A2I2FSW7_9EURO</name>
<accession>A0A2I2FSW7</accession>
<dbReference type="AlphaFoldDB" id="A0A2I2FSW7"/>
<organism evidence="1 2">
    <name type="scientific">Aspergillus steynii IBT 23096</name>
    <dbReference type="NCBI Taxonomy" id="1392250"/>
    <lineage>
        <taxon>Eukaryota</taxon>
        <taxon>Fungi</taxon>
        <taxon>Dikarya</taxon>
        <taxon>Ascomycota</taxon>
        <taxon>Pezizomycotina</taxon>
        <taxon>Eurotiomycetes</taxon>
        <taxon>Eurotiomycetidae</taxon>
        <taxon>Eurotiales</taxon>
        <taxon>Aspergillaceae</taxon>
        <taxon>Aspergillus</taxon>
        <taxon>Aspergillus subgen. Circumdati</taxon>
    </lineage>
</organism>
<keyword evidence="2" id="KW-1185">Reference proteome</keyword>
<dbReference type="VEuPathDB" id="FungiDB:P170DRAFT_430761"/>
<dbReference type="Proteomes" id="UP000234275">
    <property type="component" value="Unassembled WGS sequence"/>
</dbReference>
<evidence type="ECO:0000313" key="2">
    <source>
        <dbReference type="Proteomes" id="UP000234275"/>
    </source>
</evidence>
<dbReference type="OrthoDB" id="5427059at2759"/>
<reference evidence="1 2" key="1">
    <citation type="submission" date="2016-12" db="EMBL/GenBank/DDBJ databases">
        <title>The genomes of Aspergillus section Nigri reveals drivers in fungal speciation.</title>
        <authorList>
            <consortium name="DOE Joint Genome Institute"/>
            <person name="Vesth T.C."/>
            <person name="Nybo J."/>
            <person name="Theobald S."/>
            <person name="Brandl J."/>
            <person name="Frisvad J.C."/>
            <person name="Nielsen K.F."/>
            <person name="Lyhne E.K."/>
            <person name="Kogle M.E."/>
            <person name="Kuo A."/>
            <person name="Riley R."/>
            <person name="Clum A."/>
            <person name="Nolan M."/>
            <person name="Lipzen A."/>
            <person name="Salamov A."/>
            <person name="Henrissat B."/>
            <person name="Wiebenga A."/>
            <person name="De Vries R.P."/>
            <person name="Grigoriev I.V."/>
            <person name="Mortensen U.H."/>
            <person name="Andersen M.R."/>
            <person name="Baker S.E."/>
        </authorList>
    </citation>
    <scope>NUCLEOTIDE SEQUENCE [LARGE SCALE GENOMIC DNA]</scope>
    <source>
        <strain evidence="1 2">IBT 23096</strain>
    </source>
</reference>
<evidence type="ECO:0000313" key="1">
    <source>
        <dbReference type="EMBL" id="PLB43730.1"/>
    </source>
</evidence>
<dbReference type="EMBL" id="MSFO01000010">
    <property type="protein sequence ID" value="PLB43730.1"/>
    <property type="molecule type" value="Genomic_DNA"/>
</dbReference>
<dbReference type="GeneID" id="36555676"/>
<sequence>MAPGSYLESVTGPRSQTKCRLELLPTELRIAILFSCPDLDTLRLLVHASPVYHRAYRRVRQEALLHTLHAEYDGLVEITDAIVAVRSRGLYAVVPSNKEKIYSLLDQWRRHEEIRRLDLPSARDLPDKPAGFDEIIRLVRLHKIMKFCLNDFCNTANCPEWIEPARWKTDMLPFSLSRTEKTRFFRALYRVQIYGNIFGHNEFCVDEKLPLRYRYNSWADETFSIDEGCRVFFGTMTPWEFQEFGSAWKYIKGRYAQPYEEVAALFRGFELLPMDQFLDKTDPPLPINCAVLDTHDLDRYRDETQACLATMGPAFFYKFTRKPDIVHRRDLILVNAWHSWTYFPEMLRWTDHIFPLFYPVEHFEAWEDWSESRSQWARLPPSQRPNIACDVTWFTESTNRRISRPLYAWLVREKYWEWAYAIWDDERLIGWRIPLHKLRSSSRD</sequence>
<dbReference type="RefSeq" id="XP_024699032.1">
    <property type="nucleotide sequence ID" value="XM_024847977.1"/>
</dbReference>
<gene>
    <name evidence="1" type="ORF">P170DRAFT_430761</name>
</gene>
<comment type="caution">
    <text evidence="1">The sequence shown here is derived from an EMBL/GenBank/DDBJ whole genome shotgun (WGS) entry which is preliminary data.</text>
</comment>
<proteinExistence type="predicted"/>
<protein>
    <submittedName>
        <fullName evidence="1">Uncharacterized protein</fullName>
    </submittedName>
</protein>